<dbReference type="EMBL" id="MDDS01000005">
    <property type="protein sequence ID" value="ODP39431.1"/>
    <property type="molecule type" value="Genomic_DNA"/>
</dbReference>
<evidence type="ECO:0000256" key="1">
    <source>
        <dbReference type="ARBA" id="ARBA00004377"/>
    </source>
</evidence>
<proteinExistence type="inferred from homology"/>
<reference evidence="11 12" key="1">
    <citation type="submission" date="2016-08" db="EMBL/GenBank/DDBJ databases">
        <title>Draft genome of the agarase producing Sphingomonas sp. MCT13.</title>
        <authorList>
            <person name="D'Andrea M.M."/>
            <person name="Rossolini G.M."/>
            <person name="Thaller M.C."/>
        </authorList>
    </citation>
    <scope>NUCLEOTIDE SEQUENCE [LARGE SCALE GENOMIC DNA]</scope>
    <source>
        <strain evidence="11 12">MCT13</strain>
    </source>
</reference>
<dbReference type="OrthoDB" id="7723663at2"/>
<evidence type="ECO:0000256" key="8">
    <source>
        <dbReference type="ARBA" id="ARBA00022989"/>
    </source>
</evidence>
<dbReference type="Pfam" id="PF11612">
    <property type="entry name" value="T2SSJ"/>
    <property type="match status" value="1"/>
</dbReference>
<dbReference type="GO" id="GO:0015628">
    <property type="term" value="P:protein secretion by the type II secretion system"/>
    <property type="evidence" value="ECO:0007669"/>
    <property type="project" value="InterPro"/>
</dbReference>
<dbReference type="RefSeq" id="WP_069318932.1">
    <property type="nucleotide sequence ID" value="NZ_MDDS01000005.1"/>
</dbReference>
<evidence type="ECO:0000256" key="7">
    <source>
        <dbReference type="ARBA" id="ARBA00022692"/>
    </source>
</evidence>
<evidence type="ECO:0000256" key="5">
    <source>
        <dbReference type="ARBA" id="ARBA00022481"/>
    </source>
</evidence>
<keyword evidence="7 10" id="KW-0812">Transmembrane</keyword>
<dbReference type="InterPro" id="IPR045584">
    <property type="entry name" value="Pilin-like"/>
</dbReference>
<keyword evidence="6" id="KW-0997">Cell inner membrane</keyword>
<gene>
    <name evidence="11" type="ORF">BFL28_10165</name>
</gene>
<evidence type="ECO:0000256" key="2">
    <source>
        <dbReference type="ARBA" id="ARBA00011084"/>
    </source>
</evidence>
<name>A0A1E3M0C2_9SPHN</name>
<evidence type="ECO:0000256" key="10">
    <source>
        <dbReference type="SAM" id="Phobius"/>
    </source>
</evidence>
<dbReference type="SUPFAM" id="SSF54523">
    <property type="entry name" value="Pili subunits"/>
    <property type="match status" value="1"/>
</dbReference>
<dbReference type="InterPro" id="IPR010055">
    <property type="entry name" value="T2SS_protein-GspJ"/>
</dbReference>
<comment type="similarity">
    <text evidence="2">Belongs to the GSP J family.</text>
</comment>
<dbReference type="Proteomes" id="UP000094487">
    <property type="component" value="Unassembled WGS sequence"/>
</dbReference>
<dbReference type="STRING" id="1888892.BFL28_10165"/>
<evidence type="ECO:0000256" key="9">
    <source>
        <dbReference type="ARBA" id="ARBA00023136"/>
    </source>
</evidence>
<dbReference type="GO" id="GO:0015627">
    <property type="term" value="C:type II protein secretion system complex"/>
    <property type="evidence" value="ECO:0007669"/>
    <property type="project" value="InterPro"/>
</dbReference>
<dbReference type="InterPro" id="IPR051621">
    <property type="entry name" value="T2SS_protein_J"/>
</dbReference>
<evidence type="ECO:0000313" key="11">
    <source>
        <dbReference type="EMBL" id="ODP39431.1"/>
    </source>
</evidence>
<keyword evidence="9 10" id="KW-0472">Membrane</keyword>
<evidence type="ECO:0000256" key="6">
    <source>
        <dbReference type="ARBA" id="ARBA00022519"/>
    </source>
</evidence>
<accession>A0A1E3M0C2</accession>
<dbReference type="NCBIfam" id="TIGR02532">
    <property type="entry name" value="IV_pilin_GFxxxE"/>
    <property type="match status" value="1"/>
</dbReference>
<keyword evidence="12" id="KW-1185">Reference proteome</keyword>
<comment type="subcellular location">
    <subcellularLocation>
        <location evidence="1">Cell inner membrane</location>
        <topology evidence="1">Single-pass membrane protein</topology>
    </subcellularLocation>
</comment>
<dbReference type="AlphaFoldDB" id="A0A1E3M0C2"/>
<organism evidence="11 12">
    <name type="scientific">Sphingomonas turrisvirgatae</name>
    <dbReference type="NCBI Taxonomy" id="1888892"/>
    <lineage>
        <taxon>Bacteria</taxon>
        <taxon>Pseudomonadati</taxon>
        <taxon>Pseudomonadota</taxon>
        <taxon>Alphaproteobacteria</taxon>
        <taxon>Sphingomonadales</taxon>
        <taxon>Sphingomonadaceae</taxon>
        <taxon>Sphingomonas</taxon>
    </lineage>
</organism>
<sequence length="186" mass="19990">MSASRRPRRSAPPGEDGFTLLELIISLGLFALISVAGLGLLDSVLNVQGRTEARLSRLAEVQRAMFVLQSDLDQVTRGDISGGGNGVAFTRVAGGVGGPAVPISYGEARGVLIRNAPQPQALLSGVSGARWRFRDGNAWVERWPPNEERRGEWPRAVSVEFQLTGQGPQGTLRRIVVLPVRAKETP</sequence>
<keyword evidence="5" id="KW-0488">Methylation</keyword>
<dbReference type="Gene3D" id="2.10.70.20">
    <property type="entry name" value="gspk-gspi-gspj complex like domains"/>
    <property type="match status" value="1"/>
</dbReference>
<dbReference type="InterPro" id="IPR012902">
    <property type="entry name" value="N_methyl_site"/>
</dbReference>
<dbReference type="PANTHER" id="PTHR39583">
    <property type="entry name" value="TYPE II SECRETION SYSTEM PROTEIN J-RELATED"/>
    <property type="match status" value="1"/>
</dbReference>
<keyword evidence="8 10" id="KW-1133">Transmembrane helix</keyword>
<comment type="caution">
    <text evidence="11">The sequence shown here is derived from an EMBL/GenBank/DDBJ whole genome shotgun (WGS) entry which is preliminary data.</text>
</comment>
<dbReference type="GO" id="GO:0005886">
    <property type="term" value="C:plasma membrane"/>
    <property type="evidence" value="ECO:0007669"/>
    <property type="project" value="UniProtKB-SubCell"/>
</dbReference>
<feature type="transmembrane region" description="Helical" evidence="10">
    <location>
        <begin position="20"/>
        <end position="41"/>
    </location>
</feature>
<evidence type="ECO:0000256" key="3">
    <source>
        <dbReference type="ARBA" id="ARBA00021539"/>
    </source>
</evidence>
<dbReference type="PANTHER" id="PTHR39583:SF2">
    <property type="entry name" value="TYPE II SECRETION SYSTEM PROTEIN J"/>
    <property type="match status" value="1"/>
</dbReference>
<evidence type="ECO:0000256" key="4">
    <source>
        <dbReference type="ARBA" id="ARBA00022475"/>
    </source>
</evidence>
<keyword evidence="4" id="KW-1003">Cell membrane</keyword>
<protein>
    <recommendedName>
        <fullName evidence="3">Type II secretion system protein J</fullName>
    </recommendedName>
</protein>
<dbReference type="Pfam" id="PF07963">
    <property type="entry name" value="N_methyl"/>
    <property type="match status" value="1"/>
</dbReference>
<evidence type="ECO:0000313" key="12">
    <source>
        <dbReference type="Proteomes" id="UP000094487"/>
    </source>
</evidence>